<organism evidence="2 3">
    <name type="scientific">Dermatophagoides farinae</name>
    <name type="common">American house dust mite</name>
    <dbReference type="NCBI Taxonomy" id="6954"/>
    <lineage>
        <taxon>Eukaryota</taxon>
        <taxon>Metazoa</taxon>
        <taxon>Ecdysozoa</taxon>
        <taxon>Arthropoda</taxon>
        <taxon>Chelicerata</taxon>
        <taxon>Arachnida</taxon>
        <taxon>Acari</taxon>
        <taxon>Acariformes</taxon>
        <taxon>Sarcoptiformes</taxon>
        <taxon>Astigmata</taxon>
        <taxon>Psoroptidia</taxon>
        <taxon>Analgoidea</taxon>
        <taxon>Pyroglyphidae</taxon>
        <taxon>Dermatophagoidinae</taxon>
        <taxon>Dermatophagoides</taxon>
    </lineage>
</organism>
<feature type="signal peptide" evidence="1">
    <location>
        <begin position="1"/>
        <end position="22"/>
    </location>
</feature>
<evidence type="ECO:0000313" key="3">
    <source>
        <dbReference type="Proteomes" id="UP000790347"/>
    </source>
</evidence>
<gene>
    <name evidence="2" type="ORF">DERF_003294</name>
</gene>
<proteinExistence type="predicted"/>
<accession>A0A922IEG5</accession>
<dbReference type="AlphaFoldDB" id="A0A922IEG5"/>
<comment type="caution">
    <text evidence="2">The sequence shown here is derived from an EMBL/GenBank/DDBJ whole genome shotgun (WGS) entry which is preliminary data.</text>
</comment>
<dbReference type="Proteomes" id="UP000790347">
    <property type="component" value="Unassembled WGS sequence"/>
</dbReference>
<evidence type="ECO:0000313" key="2">
    <source>
        <dbReference type="EMBL" id="KAH9529408.1"/>
    </source>
</evidence>
<sequence>MMQNKTLEFFFLLFILLPTPRSYETFSVCVFDIIFLHSCFFFIINVRRMDVRSTKWLLNLNSSKLLSFNYFQLIKYSLE</sequence>
<reference evidence="2" key="2">
    <citation type="journal article" date="2022" name="Res Sq">
        <title>Comparative Genomics Reveals Insights into the Divergent Evolution of Astigmatic Mites and Household Pest Adaptations.</title>
        <authorList>
            <person name="Xiong Q."/>
            <person name="Wan A.T.-Y."/>
            <person name="Liu X.-Y."/>
            <person name="Fung C.S.-H."/>
            <person name="Xiao X."/>
            <person name="Malainual N."/>
            <person name="Hou J."/>
            <person name="Wang L."/>
            <person name="Wang M."/>
            <person name="Yang K."/>
            <person name="Cui Y."/>
            <person name="Leung E."/>
            <person name="Nong W."/>
            <person name="Shin S.-K."/>
            <person name="Au S."/>
            <person name="Jeong K.Y."/>
            <person name="Chew F.T."/>
            <person name="Hui J."/>
            <person name="Leung T.F."/>
            <person name="Tungtrongchitr A."/>
            <person name="Zhong N."/>
            <person name="Liu Z."/>
            <person name="Tsui S."/>
        </authorList>
    </citation>
    <scope>NUCLEOTIDE SEQUENCE</scope>
    <source>
        <strain evidence="2">Derf</strain>
        <tissue evidence="2">Whole organism</tissue>
    </source>
</reference>
<evidence type="ECO:0000256" key="1">
    <source>
        <dbReference type="SAM" id="SignalP"/>
    </source>
</evidence>
<name>A0A922IEG5_DERFA</name>
<dbReference type="EMBL" id="ASGP02000001">
    <property type="protein sequence ID" value="KAH9529408.1"/>
    <property type="molecule type" value="Genomic_DNA"/>
</dbReference>
<reference evidence="2" key="1">
    <citation type="submission" date="2013-05" db="EMBL/GenBank/DDBJ databases">
        <authorList>
            <person name="Yim A.K.Y."/>
            <person name="Chan T.F."/>
            <person name="Ji K.M."/>
            <person name="Liu X.Y."/>
            <person name="Zhou J.W."/>
            <person name="Li R.Q."/>
            <person name="Yang K.Y."/>
            <person name="Li J."/>
            <person name="Li M."/>
            <person name="Law P.T.W."/>
            <person name="Wu Y.L."/>
            <person name="Cai Z.L."/>
            <person name="Qin H."/>
            <person name="Bao Y."/>
            <person name="Leung R.K.K."/>
            <person name="Ng P.K.S."/>
            <person name="Zou J."/>
            <person name="Zhong X.J."/>
            <person name="Ran P.X."/>
            <person name="Zhong N.S."/>
            <person name="Liu Z.G."/>
            <person name="Tsui S.K.W."/>
        </authorList>
    </citation>
    <scope>NUCLEOTIDE SEQUENCE</scope>
    <source>
        <strain evidence="2">Derf</strain>
        <tissue evidence="2">Whole organism</tissue>
    </source>
</reference>
<feature type="chain" id="PRO_5037909348" evidence="1">
    <location>
        <begin position="23"/>
        <end position="79"/>
    </location>
</feature>
<keyword evidence="1" id="KW-0732">Signal</keyword>
<keyword evidence="3" id="KW-1185">Reference proteome</keyword>
<protein>
    <submittedName>
        <fullName evidence="2">Uncharacterized protein</fullName>
    </submittedName>
</protein>